<dbReference type="CDD" id="cd02440">
    <property type="entry name" value="AdoMet_MTases"/>
    <property type="match status" value="1"/>
</dbReference>
<evidence type="ECO:0000313" key="1">
    <source>
        <dbReference type="EMBL" id="URZ12471.1"/>
    </source>
</evidence>
<dbReference type="RefSeq" id="WP_077850634.1">
    <property type="nucleotide sequence ID" value="NZ_CP096983.1"/>
</dbReference>
<keyword evidence="1" id="KW-0489">Methyltransferase</keyword>
<dbReference type="GO" id="GO:0008757">
    <property type="term" value="F:S-adenosylmethionine-dependent methyltransferase activity"/>
    <property type="evidence" value="ECO:0007669"/>
    <property type="project" value="InterPro"/>
</dbReference>
<keyword evidence="1" id="KW-0808">Transferase</keyword>
<dbReference type="EMBL" id="CP096983">
    <property type="protein sequence ID" value="URZ12471.1"/>
    <property type="molecule type" value="Genomic_DNA"/>
</dbReference>
<protein>
    <submittedName>
        <fullName evidence="1">2-methoxy-6-polyprenyl-1,4-benzoquinol methylase, mitochondrial</fullName>
        <ecNumber evidence="1">2.1.1.163</ecNumber>
    </submittedName>
</protein>
<dbReference type="Pfam" id="PF08241">
    <property type="entry name" value="Methyltransf_11"/>
    <property type="match status" value="1"/>
</dbReference>
<dbReference type="InterPro" id="IPR013216">
    <property type="entry name" value="Methyltransf_11"/>
</dbReference>
<dbReference type="PANTHER" id="PTHR45277:SF1">
    <property type="entry name" value="EXPRESSED PROTEIN"/>
    <property type="match status" value="1"/>
</dbReference>
<proteinExistence type="predicted"/>
<reference evidence="1 2" key="1">
    <citation type="submission" date="2022-04" db="EMBL/GenBank/DDBJ databases">
        <title>Genome sequence of C. roseum typestrain.</title>
        <authorList>
            <person name="Poehlein A."/>
            <person name="Schoch T."/>
            <person name="Duerre P."/>
            <person name="Daniel R."/>
        </authorList>
    </citation>
    <scope>NUCLEOTIDE SEQUENCE [LARGE SCALE GENOMIC DNA]</scope>
    <source>
        <strain evidence="1 2">DSM 7320</strain>
    </source>
</reference>
<accession>A0A1S8L321</accession>
<dbReference type="STRING" id="84029.CROST_27660"/>
<keyword evidence="2" id="KW-1185">Reference proteome</keyword>
<gene>
    <name evidence="1" type="primary">COQ5_6</name>
    <name evidence="1" type="ORF">CROST_031930</name>
</gene>
<dbReference type="AlphaFoldDB" id="A0A1S8L321"/>
<dbReference type="Gene3D" id="3.40.50.150">
    <property type="entry name" value="Vaccinia Virus protein VP39"/>
    <property type="match status" value="1"/>
</dbReference>
<dbReference type="SUPFAM" id="SSF53335">
    <property type="entry name" value="S-adenosyl-L-methionine-dependent methyltransferases"/>
    <property type="match status" value="1"/>
</dbReference>
<name>A0A1S8L321_9CLOT</name>
<dbReference type="KEGG" id="crw:CROST_031930"/>
<sequence length="230" mass="26266">MKKGNYGLDAPSVVITYISLGIIFLILGIIFYFKQSWFINLGVIFLFLGLYMVYGSKIGKYKMREKIIKRLQINGEEIVLDVGCGRGLMLNGVAGKLKSGKAYGIDIWSAKDQSQNSYDETIKNAKIEGTEDKIQVVNADMRKIPFKNKYFDIIVSSLAIHNLKNNEERKKALLEISRVAKKGCRVAILDIAHVKYYESIFKEQGFEIEHFDKCQFQIFPPVSVLYARKK</sequence>
<dbReference type="EC" id="2.1.1.163" evidence="1"/>
<dbReference type="Proteomes" id="UP000190951">
    <property type="component" value="Chromosome"/>
</dbReference>
<organism evidence="1 2">
    <name type="scientific">Clostridium felsineum</name>
    <dbReference type="NCBI Taxonomy" id="36839"/>
    <lineage>
        <taxon>Bacteria</taxon>
        <taxon>Bacillati</taxon>
        <taxon>Bacillota</taxon>
        <taxon>Clostridia</taxon>
        <taxon>Eubacteriales</taxon>
        <taxon>Clostridiaceae</taxon>
        <taxon>Clostridium</taxon>
    </lineage>
</organism>
<dbReference type="GO" id="GO:0032259">
    <property type="term" value="P:methylation"/>
    <property type="evidence" value="ECO:0007669"/>
    <property type="project" value="UniProtKB-KW"/>
</dbReference>
<dbReference type="InterPro" id="IPR029063">
    <property type="entry name" value="SAM-dependent_MTases_sf"/>
</dbReference>
<dbReference type="GO" id="GO:0043770">
    <property type="term" value="F:demethylmenaquinone methyltransferase activity"/>
    <property type="evidence" value="ECO:0007669"/>
    <property type="project" value="UniProtKB-EC"/>
</dbReference>
<dbReference type="PANTHER" id="PTHR45277">
    <property type="entry name" value="EXPRESSED PROTEIN"/>
    <property type="match status" value="1"/>
</dbReference>
<evidence type="ECO:0000313" key="2">
    <source>
        <dbReference type="Proteomes" id="UP000190951"/>
    </source>
</evidence>